<dbReference type="SUPFAM" id="SSF50685">
    <property type="entry name" value="Barwin-like endoglucanases"/>
    <property type="match status" value="1"/>
</dbReference>
<dbReference type="GO" id="GO:0005576">
    <property type="term" value="C:extracellular region"/>
    <property type="evidence" value="ECO:0007669"/>
    <property type="project" value="UniProtKB-SubCell"/>
</dbReference>
<dbReference type="InterPro" id="IPR039271">
    <property type="entry name" value="Kiwellin-like"/>
</dbReference>
<accession>A0AAD5BK01</accession>
<dbReference type="Proteomes" id="UP001206925">
    <property type="component" value="Unassembled WGS sequence"/>
</dbReference>
<feature type="region of interest" description="Disordered" evidence="5">
    <location>
        <begin position="1"/>
        <end position="21"/>
    </location>
</feature>
<reference evidence="6" key="1">
    <citation type="submission" date="2022-06" db="EMBL/GenBank/DDBJ databases">
        <title>Uncovering the hologenomic basis of an extraordinary plant invasion.</title>
        <authorList>
            <person name="Bieker V.C."/>
            <person name="Martin M.D."/>
            <person name="Gilbert T."/>
            <person name="Hodgins K."/>
            <person name="Battlay P."/>
            <person name="Petersen B."/>
            <person name="Wilson J."/>
        </authorList>
    </citation>
    <scope>NUCLEOTIDE SEQUENCE</scope>
    <source>
        <strain evidence="6">AA19_3_7</strain>
        <tissue evidence="6">Leaf</tissue>
    </source>
</reference>
<keyword evidence="7" id="KW-1185">Reference proteome</keyword>
<dbReference type="PANTHER" id="PTHR33191:SF77">
    <property type="entry name" value="RIPENING-RELATED PROTEIN 1"/>
    <property type="match status" value="1"/>
</dbReference>
<keyword evidence="4" id="KW-0732">Signal</keyword>
<comment type="subcellular location">
    <subcellularLocation>
        <location evidence="1">Secreted</location>
    </subcellularLocation>
</comment>
<gene>
    <name evidence="6" type="ORF">M8C21_024961</name>
</gene>
<name>A0AAD5BK01_AMBAR</name>
<dbReference type="CDD" id="cd22270">
    <property type="entry name" value="DPBB_kiwellin-like"/>
    <property type="match status" value="1"/>
</dbReference>
<comment type="similarity">
    <text evidence="2">Belongs to the kiwellin family.</text>
</comment>
<evidence type="ECO:0000256" key="1">
    <source>
        <dbReference type="ARBA" id="ARBA00004613"/>
    </source>
</evidence>
<evidence type="ECO:0000256" key="3">
    <source>
        <dbReference type="ARBA" id="ARBA00022525"/>
    </source>
</evidence>
<dbReference type="InterPro" id="IPR036908">
    <property type="entry name" value="RlpA-like_sf"/>
</dbReference>
<evidence type="ECO:0000256" key="5">
    <source>
        <dbReference type="SAM" id="MobiDB-lite"/>
    </source>
</evidence>
<evidence type="ECO:0000313" key="6">
    <source>
        <dbReference type="EMBL" id="KAI7724622.1"/>
    </source>
</evidence>
<keyword evidence="3" id="KW-0964">Secreted</keyword>
<sequence length="112" mass="12360">MLTTSFQRGGDGGGPSKCDEHYHSDDRPVVALSTGWFNGRCMCGHFITINGNGRSVRAQVVDECDSTTGCDKEHDYQPPCFNHIVDGSRAVWRALGVPKDNRGDLHITWSYS</sequence>
<dbReference type="PANTHER" id="PTHR33191">
    <property type="entry name" value="RIPENING-RELATED PROTEIN 2-RELATED"/>
    <property type="match status" value="1"/>
</dbReference>
<proteinExistence type="inferred from homology"/>
<evidence type="ECO:0000313" key="7">
    <source>
        <dbReference type="Proteomes" id="UP001206925"/>
    </source>
</evidence>
<dbReference type="Pfam" id="PF24300">
    <property type="entry name" value="KWL1"/>
    <property type="match status" value="1"/>
</dbReference>
<protein>
    <submittedName>
        <fullName evidence="6">Uncharacterized protein</fullName>
    </submittedName>
</protein>
<evidence type="ECO:0000256" key="4">
    <source>
        <dbReference type="ARBA" id="ARBA00022729"/>
    </source>
</evidence>
<organism evidence="6 7">
    <name type="scientific">Ambrosia artemisiifolia</name>
    <name type="common">Common ragweed</name>
    <dbReference type="NCBI Taxonomy" id="4212"/>
    <lineage>
        <taxon>Eukaryota</taxon>
        <taxon>Viridiplantae</taxon>
        <taxon>Streptophyta</taxon>
        <taxon>Embryophyta</taxon>
        <taxon>Tracheophyta</taxon>
        <taxon>Spermatophyta</taxon>
        <taxon>Magnoliopsida</taxon>
        <taxon>eudicotyledons</taxon>
        <taxon>Gunneridae</taxon>
        <taxon>Pentapetalae</taxon>
        <taxon>asterids</taxon>
        <taxon>campanulids</taxon>
        <taxon>Asterales</taxon>
        <taxon>Asteraceae</taxon>
        <taxon>Asteroideae</taxon>
        <taxon>Heliantheae alliance</taxon>
        <taxon>Heliantheae</taxon>
        <taxon>Ambrosia</taxon>
    </lineage>
</organism>
<evidence type="ECO:0000256" key="2">
    <source>
        <dbReference type="ARBA" id="ARBA00005592"/>
    </source>
</evidence>
<dbReference type="Gene3D" id="2.40.40.10">
    <property type="entry name" value="RlpA-like domain"/>
    <property type="match status" value="1"/>
</dbReference>
<dbReference type="AlphaFoldDB" id="A0AAD5BK01"/>
<dbReference type="EMBL" id="JAMZMK010012183">
    <property type="protein sequence ID" value="KAI7724622.1"/>
    <property type="molecule type" value="Genomic_DNA"/>
</dbReference>
<comment type="caution">
    <text evidence="6">The sequence shown here is derived from an EMBL/GenBank/DDBJ whole genome shotgun (WGS) entry which is preliminary data.</text>
</comment>